<organism evidence="17 18">
    <name type="scientific">Butyrivibrio hungatei</name>
    <dbReference type="NCBI Taxonomy" id="185008"/>
    <lineage>
        <taxon>Bacteria</taxon>
        <taxon>Bacillati</taxon>
        <taxon>Bacillota</taxon>
        <taxon>Clostridia</taxon>
        <taxon>Lachnospirales</taxon>
        <taxon>Lachnospiraceae</taxon>
        <taxon>Butyrivibrio</taxon>
    </lineage>
</organism>
<protein>
    <recommendedName>
        <fullName evidence="3">histidine kinase</fullName>
        <ecNumber evidence="3">2.7.13.3</ecNumber>
    </recommendedName>
</protein>
<feature type="domain" description="HAMP" evidence="16">
    <location>
        <begin position="196"/>
        <end position="250"/>
    </location>
</feature>
<keyword evidence="10" id="KW-0067">ATP-binding</keyword>
<evidence type="ECO:0000256" key="12">
    <source>
        <dbReference type="ARBA" id="ARBA00023012"/>
    </source>
</evidence>
<dbReference type="OrthoDB" id="335833at2"/>
<dbReference type="InterPro" id="IPR003594">
    <property type="entry name" value="HATPase_dom"/>
</dbReference>
<evidence type="ECO:0000256" key="13">
    <source>
        <dbReference type="ARBA" id="ARBA00023136"/>
    </source>
</evidence>
<dbReference type="SMART" id="SM00304">
    <property type="entry name" value="HAMP"/>
    <property type="match status" value="1"/>
</dbReference>
<dbReference type="GO" id="GO:0005524">
    <property type="term" value="F:ATP binding"/>
    <property type="evidence" value="ECO:0007669"/>
    <property type="project" value="UniProtKB-KW"/>
</dbReference>
<dbReference type="Gene3D" id="6.10.340.10">
    <property type="match status" value="1"/>
</dbReference>
<evidence type="ECO:0000313" key="18">
    <source>
        <dbReference type="Proteomes" id="UP000179284"/>
    </source>
</evidence>
<reference evidence="18" key="1">
    <citation type="submission" date="2016-10" db="EMBL/GenBank/DDBJ databases">
        <title>The complete genome sequence of the rumen bacterium Butyrivibrio hungatei MB2003.</title>
        <authorList>
            <person name="Palevich N."/>
            <person name="Kelly W.J."/>
            <person name="Leahy S.C."/>
            <person name="Altermann E."/>
            <person name="Rakonjac J."/>
            <person name="Attwood G.T."/>
        </authorList>
    </citation>
    <scope>NUCLEOTIDE SEQUENCE [LARGE SCALE GENOMIC DNA]</scope>
    <source>
        <strain evidence="18">MB2003</strain>
    </source>
</reference>
<dbReference type="Gene3D" id="3.30.565.10">
    <property type="entry name" value="Histidine kinase-like ATPase, C-terminal domain"/>
    <property type="match status" value="1"/>
</dbReference>
<dbReference type="PANTHER" id="PTHR45528">
    <property type="entry name" value="SENSOR HISTIDINE KINASE CPXA"/>
    <property type="match status" value="1"/>
</dbReference>
<evidence type="ECO:0000256" key="11">
    <source>
        <dbReference type="ARBA" id="ARBA00022989"/>
    </source>
</evidence>
<evidence type="ECO:0000256" key="7">
    <source>
        <dbReference type="ARBA" id="ARBA00022692"/>
    </source>
</evidence>
<dbReference type="FunFam" id="3.30.565.10:FF:000006">
    <property type="entry name" value="Sensor histidine kinase WalK"/>
    <property type="match status" value="1"/>
</dbReference>
<evidence type="ECO:0000259" key="15">
    <source>
        <dbReference type="PROSITE" id="PS50109"/>
    </source>
</evidence>
<dbReference type="InterPro" id="IPR036097">
    <property type="entry name" value="HisK_dim/P_sf"/>
</dbReference>
<dbReference type="Pfam" id="PF00512">
    <property type="entry name" value="HisKA"/>
    <property type="match status" value="1"/>
</dbReference>
<sequence length="503" mass="56846">MRFRTKLLITSLAIVIIPMILALGAYLAVGRYLVHEQNIDNGRVVDYGMVSDPGGTFSEMTDQLVKEILVTMLVDPFVLENEEYLSEIDQKIASKYAYIIVKKGYSIYYVADPEMAQEVIYELPGFGTDIKGVYFTSSKHLVRQMDFYFSDGDEGSLYIISGIRTGLTTSLVVYMAIAIILILLVTSILLTTWIGRSFFRPIDELNIAMQHIKDGNFDYMLPTDVKEKGEIGAMYRNYEDMRLRLKESADEKIDRERQNKELISNISHDLKTPITAIKGYSQGLLEGVADSPEKQMKYIKIINNKANDMNNLINELTLYSSIDNNRIPYNFVKINVAEYFGDCIEEIGADLESKSVKLNYSNLTTPDTQIVADPEQIKRVINNVVNNSVKYLDRDDGSGQIDIRILDEVDSIRIELEDNGKGIAQKDIPNIFDRFYRTDASRNSKQGGSGIGLSIVKKIIEDHGGYIWATSHEGEGTCMHFVLRKYIEFSSGAETVTVDNENL</sequence>
<dbReference type="InterPro" id="IPR050398">
    <property type="entry name" value="HssS/ArlS-like"/>
</dbReference>
<evidence type="ECO:0000256" key="9">
    <source>
        <dbReference type="ARBA" id="ARBA00022777"/>
    </source>
</evidence>
<keyword evidence="7 14" id="KW-0812">Transmembrane</keyword>
<dbReference type="InterPro" id="IPR003660">
    <property type="entry name" value="HAMP_dom"/>
</dbReference>
<dbReference type="InterPro" id="IPR003661">
    <property type="entry name" value="HisK_dim/P_dom"/>
</dbReference>
<evidence type="ECO:0000256" key="1">
    <source>
        <dbReference type="ARBA" id="ARBA00000085"/>
    </source>
</evidence>
<dbReference type="FunFam" id="1.10.287.130:FF:000001">
    <property type="entry name" value="Two-component sensor histidine kinase"/>
    <property type="match status" value="1"/>
</dbReference>
<dbReference type="InterPro" id="IPR004358">
    <property type="entry name" value="Sig_transdc_His_kin-like_C"/>
</dbReference>
<dbReference type="EMBL" id="CP017831">
    <property type="protein sequence ID" value="AOZ95069.1"/>
    <property type="molecule type" value="Genomic_DNA"/>
</dbReference>
<evidence type="ECO:0000256" key="4">
    <source>
        <dbReference type="ARBA" id="ARBA00022475"/>
    </source>
</evidence>
<dbReference type="Pfam" id="PF02518">
    <property type="entry name" value="HATPase_c"/>
    <property type="match status" value="1"/>
</dbReference>
<dbReference type="SUPFAM" id="SSF55874">
    <property type="entry name" value="ATPase domain of HSP90 chaperone/DNA topoisomerase II/histidine kinase"/>
    <property type="match status" value="1"/>
</dbReference>
<dbReference type="InterPro" id="IPR005467">
    <property type="entry name" value="His_kinase_dom"/>
</dbReference>
<keyword evidence="6" id="KW-0808">Transferase</keyword>
<evidence type="ECO:0000256" key="10">
    <source>
        <dbReference type="ARBA" id="ARBA00022840"/>
    </source>
</evidence>
<dbReference type="SUPFAM" id="SSF47384">
    <property type="entry name" value="Homodimeric domain of signal transducing histidine kinase"/>
    <property type="match status" value="1"/>
</dbReference>
<dbReference type="EC" id="2.7.13.3" evidence="3"/>
<dbReference type="PROSITE" id="PS50109">
    <property type="entry name" value="HIS_KIN"/>
    <property type="match status" value="1"/>
</dbReference>
<dbReference type="PANTHER" id="PTHR45528:SF1">
    <property type="entry name" value="SENSOR HISTIDINE KINASE CPXA"/>
    <property type="match status" value="1"/>
</dbReference>
<evidence type="ECO:0000256" key="5">
    <source>
        <dbReference type="ARBA" id="ARBA00022553"/>
    </source>
</evidence>
<keyword evidence="18" id="KW-1185">Reference proteome</keyword>
<evidence type="ECO:0000256" key="14">
    <source>
        <dbReference type="SAM" id="Phobius"/>
    </source>
</evidence>
<dbReference type="CDD" id="cd00075">
    <property type="entry name" value="HATPase"/>
    <property type="match status" value="1"/>
</dbReference>
<evidence type="ECO:0000259" key="16">
    <source>
        <dbReference type="PROSITE" id="PS50885"/>
    </source>
</evidence>
<dbReference type="PRINTS" id="PR00344">
    <property type="entry name" value="BCTRLSENSOR"/>
</dbReference>
<dbReference type="RefSeq" id="WP_071174893.1">
    <property type="nucleotide sequence ID" value="NZ_CP017831.1"/>
</dbReference>
<evidence type="ECO:0000256" key="2">
    <source>
        <dbReference type="ARBA" id="ARBA00004651"/>
    </source>
</evidence>
<dbReference type="SMART" id="SM00387">
    <property type="entry name" value="HATPase_c"/>
    <property type="match status" value="1"/>
</dbReference>
<feature type="transmembrane region" description="Helical" evidence="14">
    <location>
        <begin position="171"/>
        <end position="194"/>
    </location>
</feature>
<dbReference type="CDD" id="cd00082">
    <property type="entry name" value="HisKA"/>
    <property type="match status" value="1"/>
</dbReference>
<dbReference type="SMART" id="SM00388">
    <property type="entry name" value="HisKA"/>
    <property type="match status" value="1"/>
</dbReference>
<proteinExistence type="predicted"/>
<evidence type="ECO:0000256" key="6">
    <source>
        <dbReference type="ARBA" id="ARBA00022679"/>
    </source>
</evidence>
<dbReference type="KEGG" id="bhu:bhn_I0033"/>
<keyword evidence="4" id="KW-1003">Cell membrane</keyword>
<dbReference type="SUPFAM" id="SSF158472">
    <property type="entry name" value="HAMP domain-like"/>
    <property type="match status" value="1"/>
</dbReference>
<dbReference type="Gene3D" id="1.10.287.130">
    <property type="match status" value="1"/>
</dbReference>
<accession>A0A1D9NXQ8</accession>
<dbReference type="GO" id="GO:0005886">
    <property type="term" value="C:plasma membrane"/>
    <property type="evidence" value="ECO:0007669"/>
    <property type="project" value="UniProtKB-SubCell"/>
</dbReference>
<keyword evidence="8" id="KW-0547">Nucleotide-binding</keyword>
<keyword evidence="13 14" id="KW-0472">Membrane</keyword>
<dbReference type="PROSITE" id="PS50885">
    <property type="entry name" value="HAMP"/>
    <property type="match status" value="1"/>
</dbReference>
<keyword evidence="5" id="KW-0597">Phosphoprotein</keyword>
<dbReference type="CDD" id="cd06225">
    <property type="entry name" value="HAMP"/>
    <property type="match status" value="1"/>
</dbReference>
<dbReference type="Proteomes" id="UP000179284">
    <property type="component" value="Chromosome I"/>
</dbReference>
<evidence type="ECO:0000256" key="3">
    <source>
        <dbReference type="ARBA" id="ARBA00012438"/>
    </source>
</evidence>
<evidence type="ECO:0000313" key="17">
    <source>
        <dbReference type="EMBL" id="AOZ95069.1"/>
    </source>
</evidence>
<feature type="transmembrane region" description="Helical" evidence="14">
    <location>
        <begin position="7"/>
        <end position="29"/>
    </location>
</feature>
<dbReference type="AlphaFoldDB" id="A0A1D9NXQ8"/>
<gene>
    <name evidence="17" type="ORF">bhn_I0033</name>
</gene>
<dbReference type="Pfam" id="PF00672">
    <property type="entry name" value="HAMP"/>
    <property type="match status" value="1"/>
</dbReference>
<keyword evidence="9 17" id="KW-0418">Kinase</keyword>
<comment type="catalytic activity">
    <reaction evidence="1">
        <text>ATP + protein L-histidine = ADP + protein N-phospho-L-histidine.</text>
        <dbReference type="EC" id="2.7.13.3"/>
    </reaction>
</comment>
<dbReference type="GO" id="GO:0000155">
    <property type="term" value="F:phosphorelay sensor kinase activity"/>
    <property type="evidence" value="ECO:0007669"/>
    <property type="project" value="InterPro"/>
</dbReference>
<comment type="subcellular location">
    <subcellularLocation>
        <location evidence="2">Cell membrane</location>
        <topology evidence="2">Multi-pass membrane protein</topology>
    </subcellularLocation>
</comment>
<name>A0A1D9NXQ8_9FIRM</name>
<keyword evidence="11 14" id="KW-1133">Transmembrane helix</keyword>
<feature type="domain" description="Histidine kinase" evidence="15">
    <location>
        <begin position="265"/>
        <end position="487"/>
    </location>
</feature>
<evidence type="ECO:0000256" key="8">
    <source>
        <dbReference type="ARBA" id="ARBA00022741"/>
    </source>
</evidence>
<dbReference type="InterPro" id="IPR036890">
    <property type="entry name" value="HATPase_C_sf"/>
</dbReference>
<keyword evidence="12" id="KW-0902">Two-component regulatory system</keyword>